<proteinExistence type="predicted"/>
<reference evidence="2 3" key="1">
    <citation type="submission" date="2024-02" db="EMBL/GenBank/DDBJ databases">
        <authorList>
            <person name="Chen Y."/>
            <person name="Shah S."/>
            <person name="Dougan E. K."/>
            <person name="Thang M."/>
            <person name="Chan C."/>
        </authorList>
    </citation>
    <scope>NUCLEOTIDE SEQUENCE [LARGE SCALE GENOMIC DNA]</scope>
</reference>
<comment type="caution">
    <text evidence="2">The sequence shown here is derived from an EMBL/GenBank/DDBJ whole genome shotgun (WGS) entry which is preliminary data.</text>
</comment>
<evidence type="ECO:0000256" key="1">
    <source>
        <dbReference type="SAM" id="MobiDB-lite"/>
    </source>
</evidence>
<name>A0ABP0J3B8_9DINO</name>
<dbReference type="EMBL" id="CAXAMM010005836">
    <property type="protein sequence ID" value="CAK9008813.1"/>
    <property type="molecule type" value="Genomic_DNA"/>
</dbReference>
<sequence>MIEIEDQAQAAKFREVRAKISQDILDMTNFNSKQDESKRRGHVVTVMHEKAQMAIGKQLCEAFMETHCRVSLVTKRNGCDHGYDAALRTAAAQAKVQVQDVDTILYFDCTKLGVLAQSEINMIGDVSEKVLLFPPLDAAELAIGKVPKGDRKNFHAAVVLHPTSYDACLELAGVKGGFTVIASSGNQASYNCCKEMVKSHLMEAWKQSRPPMATILPRYRKSPPVEEMPSQPARPDLRICTISEGKLVVPRDVRQSFLSCPIWGPEWRDFLKTFDRDWGVAIPMASPQKSSSVSEGGSPPPGGVKEEDAKMEADALAFWATQYPDDVKTLDALTAKYGQDVTEMAGPEKGTSLILTPGPQLYLTAKESAITLHMSRVAPVISHGAGTWLLGPKADKFRQDNPTKGIPCIWKTDEIPVLVEATA</sequence>
<dbReference type="Proteomes" id="UP001642464">
    <property type="component" value="Unassembled WGS sequence"/>
</dbReference>
<gene>
    <name evidence="2" type="ORF">SCF082_LOCUS10030</name>
</gene>
<evidence type="ECO:0000313" key="3">
    <source>
        <dbReference type="Proteomes" id="UP001642464"/>
    </source>
</evidence>
<accession>A0ABP0J3B8</accession>
<feature type="compositionally biased region" description="Low complexity" evidence="1">
    <location>
        <begin position="286"/>
        <end position="297"/>
    </location>
</feature>
<organism evidence="2 3">
    <name type="scientific">Durusdinium trenchii</name>
    <dbReference type="NCBI Taxonomy" id="1381693"/>
    <lineage>
        <taxon>Eukaryota</taxon>
        <taxon>Sar</taxon>
        <taxon>Alveolata</taxon>
        <taxon>Dinophyceae</taxon>
        <taxon>Suessiales</taxon>
        <taxon>Symbiodiniaceae</taxon>
        <taxon>Durusdinium</taxon>
    </lineage>
</organism>
<evidence type="ECO:0000313" key="2">
    <source>
        <dbReference type="EMBL" id="CAK9008813.1"/>
    </source>
</evidence>
<feature type="region of interest" description="Disordered" evidence="1">
    <location>
        <begin position="285"/>
        <end position="306"/>
    </location>
</feature>
<keyword evidence="3" id="KW-1185">Reference proteome</keyword>
<protein>
    <submittedName>
        <fullName evidence="2">Uncharacterized protein</fullName>
    </submittedName>
</protein>